<dbReference type="HAMAP" id="MF_00161">
    <property type="entry name" value="LspA"/>
    <property type="match status" value="1"/>
</dbReference>
<dbReference type="Proteomes" id="UP000635142">
    <property type="component" value="Unassembled WGS sequence"/>
</dbReference>
<keyword evidence="8 9" id="KW-0472">Membrane</keyword>
<feature type="transmembrane region" description="Helical" evidence="9">
    <location>
        <begin position="65"/>
        <end position="83"/>
    </location>
</feature>
<accession>A0A927D5V1</accession>
<evidence type="ECO:0000256" key="4">
    <source>
        <dbReference type="ARBA" id="ARBA00022692"/>
    </source>
</evidence>
<evidence type="ECO:0000313" key="12">
    <source>
        <dbReference type="EMBL" id="MBD3664783.1"/>
    </source>
</evidence>
<dbReference type="GO" id="GO:0005886">
    <property type="term" value="C:plasma membrane"/>
    <property type="evidence" value="ECO:0007669"/>
    <property type="project" value="UniProtKB-SubCell"/>
</dbReference>
<dbReference type="EMBL" id="JACTAG010000002">
    <property type="protein sequence ID" value="MBD3664783.1"/>
    <property type="molecule type" value="Genomic_DNA"/>
</dbReference>
<dbReference type="EC" id="3.4.23.36" evidence="9"/>
<dbReference type="PANTHER" id="PTHR33695">
    <property type="entry name" value="LIPOPROTEIN SIGNAL PEPTIDASE"/>
    <property type="match status" value="1"/>
</dbReference>
<dbReference type="NCBIfam" id="TIGR00077">
    <property type="entry name" value="lspA"/>
    <property type="match status" value="1"/>
</dbReference>
<feature type="active site" evidence="9">
    <location>
        <position position="136"/>
    </location>
</feature>
<dbReference type="AlphaFoldDB" id="A0A927D5V1"/>
<dbReference type="PRINTS" id="PR00781">
    <property type="entry name" value="LIPOSIGPTASE"/>
</dbReference>
<gene>
    <name evidence="9" type="primary">lspA</name>
    <name evidence="12" type="ORF">H9Q16_12690</name>
</gene>
<dbReference type="GO" id="GO:0006508">
    <property type="term" value="P:proteolysis"/>
    <property type="evidence" value="ECO:0007669"/>
    <property type="project" value="UniProtKB-KW"/>
</dbReference>
<evidence type="ECO:0000256" key="11">
    <source>
        <dbReference type="RuleBase" id="RU004181"/>
    </source>
</evidence>
<keyword evidence="6 9" id="KW-0378">Hydrolase</keyword>
<reference evidence="12" key="1">
    <citation type="submission" date="2020-08" db="EMBL/GenBank/DDBJ databases">
        <title>Sulfitobacter aestuariivivens sp. nov., isolated from a tidal flat.</title>
        <authorList>
            <person name="Park S."/>
            <person name="Yoon J.-H."/>
        </authorList>
    </citation>
    <scope>NUCLEOTIDE SEQUENCE</scope>
    <source>
        <strain evidence="12">TSTF-M16</strain>
    </source>
</reference>
<comment type="pathway">
    <text evidence="9">Protein modification; lipoprotein biosynthesis (signal peptide cleavage).</text>
</comment>
<keyword evidence="2 9" id="KW-1003">Cell membrane</keyword>
<feature type="transmembrane region" description="Helical" evidence="9">
    <location>
        <begin position="130"/>
        <end position="150"/>
    </location>
</feature>
<evidence type="ECO:0000256" key="10">
    <source>
        <dbReference type="RuleBase" id="RU000594"/>
    </source>
</evidence>
<comment type="subcellular location">
    <subcellularLocation>
        <location evidence="9">Cell membrane</location>
        <topology evidence="9">Multi-pass membrane protein</topology>
    </subcellularLocation>
</comment>
<dbReference type="InterPro" id="IPR001872">
    <property type="entry name" value="Peptidase_A8"/>
</dbReference>
<keyword evidence="5 9" id="KW-0064">Aspartyl protease</keyword>
<keyword evidence="3 9" id="KW-0645">Protease</keyword>
<evidence type="ECO:0000313" key="13">
    <source>
        <dbReference type="Proteomes" id="UP000635142"/>
    </source>
</evidence>
<evidence type="ECO:0000256" key="7">
    <source>
        <dbReference type="ARBA" id="ARBA00022989"/>
    </source>
</evidence>
<dbReference type="Pfam" id="PF01252">
    <property type="entry name" value="Peptidase_A8"/>
    <property type="match status" value="1"/>
</dbReference>
<dbReference type="PANTHER" id="PTHR33695:SF1">
    <property type="entry name" value="LIPOPROTEIN SIGNAL PEPTIDASE"/>
    <property type="match status" value="1"/>
</dbReference>
<evidence type="ECO:0000256" key="1">
    <source>
        <dbReference type="ARBA" id="ARBA00006139"/>
    </source>
</evidence>
<evidence type="ECO:0000256" key="9">
    <source>
        <dbReference type="HAMAP-Rule" id="MF_00161"/>
    </source>
</evidence>
<evidence type="ECO:0000256" key="6">
    <source>
        <dbReference type="ARBA" id="ARBA00022801"/>
    </source>
</evidence>
<organism evidence="12 13">
    <name type="scientific">Sulfitobacter aestuariivivens</name>
    <dbReference type="NCBI Taxonomy" id="2766981"/>
    <lineage>
        <taxon>Bacteria</taxon>
        <taxon>Pseudomonadati</taxon>
        <taxon>Pseudomonadota</taxon>
        <taxon>Alphaproteobacteria</taxon>
        <taxon>Rhodobacterales</taxon>
        <taxon>Roseobacteraceae</taxon>
        <taxon>Sulfitobacter</taxon>
    </lineage>
</organism>
<sequence length="161" mass="17740">MRAFGLSALVAFLIDQISKYVVIHMWGLRAGNPMDVLPPWLNFIYGENCGINFGLFGECSEASRWILIGLAVVICGAVTIWLYRSQQGWLAHVSAGLLVGGALANVLDRLAYGYVLDFLNNSLPGWNNPFVYNIADIFVFAGAIGLIFFAKDQKPAPKKRQ</sequence>
<comment type="function">
    <text evidence="9 10">This protein specifically catalyzes the removal of signal peptides from prolipoproteins.</text>
</comment>
<comment type="caution">
    <text evidence="12">The sequence shown here is derived from an EMBL/GenBank/DDBJ whole genome shotgun (WGS) entry which is preliminary data.</text>
</comment>
<keyword evidence="4 9" id="KW-0812">Transmembrane</keyword>
<feature type="active site" evidence="9">
    <location>
        <position position="117"/>
    </location>
</feature>
<dbReference type="RefSeq" id="WP_191075798.1">
    <property type="nucleotide sequence ID" value="NZ_JACTAG010000002.1"/>
</dbReference>
<proteinExistence type="inferred from homology"/>
<dbReference type="GO" id="GO:0004190">
    <property type="term" value="F:aspartic-type endopeptidase activity"/>
    <property type="evidence" value="ECO:0007669"/>
    <property type="project" value="UniProtKB-UniRule"/>
</dbReference>
<evidence type="ECO:0000256" key="5">
    <source>
        <dbReference type="ARBA" id="ARBA00022750"/>
    </source>
</evidence>
<evidence type="ECO:0000256" key="8">
    <source>
        <dbReference type="ARBA" id="ARBA00023136"/>
    </source>
</evidence>
<comment type="catalytic activity">
    <reaction evidence="9 10">
        <text>Release of signal peptides from bacterial membrane prolipoproteins. Hydrolyzes -Xaa-Yaa-Zaa-|-(S,diacylglyceryl)Cys-, in which Xaa is hydrophobic (preferably Leu), and Yaa (Ala or Ser) and Zaa (Gly or Ala) have small, neutral side chains.</text>
        <dbReference type="EC" id="3.4.23.36"/>
    </reaction>
</comment>
<evidence type="ECO:0000256" key="3">
    <source>
        <dbReference type="ARBA" id="ARBA00022670"/>
    </source>
</evidence>
<evidence type="ECO:0000256" key="2">
    <source>
        <dbReference type="ARBA" id="ARBA00022475"/>
    </source>
</evidence>
<name>A0A927D5V1_9RHOB</name>
<comment type="similarity">
    <text evidence="1 9 11">Belongs to the peptidase A8 family.</text>
</comment>
<keyword evidence="7 9" id="KW-1133">Transmembrane helix</keyword>
<comment type="caution">
    <text evidence="9">Lacks conserved residue(s) required for the propagation of feature annotation.</text>
</comment>
<keyword evidence="13" id="KW-1185">Reference proteome</keyword>
<dbReference type="PROSITE" id="PS00855">
    <property type="entry name" value="SPASE_II"/>
    <property type="match status" value="1"/>
</dbReference>
<protein>
    <recommendedName>
        <fullName evidence="9">Lipoprotein signal peptidase</fullName>
        <ecNumber evidence="9">3.4.23.36</ecNumber>
    </recommendedName>
    <alternativeName>
        <fullName evidence="9">Prolipoprotein signal peptidase</fullName>
    </alternativeName>
    <alternativeName>
        <fullName evidence="9">Signal peptidase II</fullName>
        <shortName evidence="9">SPase II</shortName>
    </alternativeName>
</protein>
<feature type="transmembrane region" description="Helical" evidence="9">
    <location>
        <begin position="90"/>
        <end position="110"/>
    </location>
</feature>